<dbReference type="Gene3D" id="1.10.10.10">
    <property type="entry name" value="Winged helix-like DNA-binding domain superfamily/Winged helix DNA-binding domain"/>
    <property type="match status" value="1"/>
</dbReference>
<dbReference type="PANTHER" id="PTHR35807:SF1">
    <property type="entry name" value="TRANSCRIPTIONAL REGULATOR REDD"/>
    <property type="match status" value="1"/>
</dbReference>
<dbReference type="EMBL" id="JBHLUD010000008">
    <property type="protein sequence ID" value="MFC0544820.1"/>
    <property type="molecule type" value="Genomic_DNA"/>
</dbReference>
<dbReference type="SUPFAM" id="SSF52540">
    <property type="entry name" value="P-loop containing nucleoside triphosphate hydrolases"/>
    <property type="match status" value="1"/>
</dbReference>
<dbReference type="PROSITE" id="PS51755">
    <property type="entry name" value="OMPR_PHOB"/>
    <property type="match status" value="1"/>
</dbReference>
<dbReference type="SUPFAM" id="SSF46894">
    <property type="entry name" value="C-terminal effector domain of the bipartite response regulators"/>
    <property type="match status" value="1"/>
</dbReference>
<dbReference type="InterPro" id="IPR051677">
    <property type="entry name" value="AfsR-DnrI-RedD_regulator"/>
</dbReference>
<dbReference type="SMART" id="SM01043">
    <property type="entry name" value="BTAD"/>
    <property type="match status" value="1"/>
</dbReference>
<dbReference type="InterPro" id="IPR005158">
    <property type="entry name" value="BTAD"/>
</dbReference>
<dbReference type="InterPro" id="IPR036388">
    <property type="entry name" value="WH-like_DNA-bd_sf"/>
</dbReference>
<organism evidence="7 8">
    <name type="scientific">Kutzneria chonburiensis</name>
    <dbReference type="NCBI Taxonomy" id="1483604"/>
    <lineage>
        <taxon>Bacteria</taxon>
        <taxon>Bacillati</taxon>
        <taxon>Actinomycetota</taxon>
        <taxon>Actinomycetes</taxon>
        <taxon>Pseudonocardiales</taxon>
        <taxon>Pseudonocardiaceae</taxon>
        <taxon>Kutzneria</taxon>
    </lineage>
</organism>
<evidence type="ECO:0000256" key="3">
    <source>
        <dbReference type="ARBA" id="ARBA00023125"/>
    </source>
</evidence>
<evidence type="ECO:0000256" key="5">
    <source>
        <dbReference type="PROSITE-ProRule" id="PRU01091"/>
    </source>
</evidence>
<dbReference type="InterPro" id="IPR011990">
    <property type="entry name" value="TPR-like_helical_dom_sf"/>
</dbReference>
<gene>
    <name evidence="7" type="ORF">ACFFH7_25175</name>
</gene>
<evidence type="ECO:0000256" key="2">
    <source>
        <dbReference type="ARBA" id="ARBA00023015"/>
    </source>
</evidence>
<dbReference type="RefSeq" id="WP_273936447.1">
    <property type="nucleotide sequence ID" value="NZ_CP097263.1"/>
</dbReference>
<accession>A0ABV6MWY8</accession>
<proteinExistence type="inferred from homology"/>
<reference evidence="7 8" key="1">
    <citation type="submission" date="2024-09" db="EMBL/GenBank/DDBJ databases">
        <authorList>
            <person name="Sun Q."/>
            <person name="Mori K."/>
        </authorList>
    </citation>
    <scope>NUCLEOTIDE SEQUENCE [LARGE SCALE GENOMIC DNA]</scope>
    <source>
        <strain evidence="7 8">TBRC 1432</strain>
    </source>
</reference>
<keyword evidence="4" id="KW-0804">Transcription</keyword>
<evidence type="ECO:0000256" key="1">
    <source>
        <dbReference type="ARBA" id="ARBA00005820"/>
    </source>
</evidence>
<dbReference type="PANTHER" id="PTHR35807">
    <property type="entry name" value="TRANSCRIPTIONAL REGULATOR REDD-RELATED"/>
    <property type="match status" value="1"/>
</dbReference>
<dbReference type="Proteomes" id="UP001589810">
    <property type="component" value="Unassembled WGS sequence"/>
</dbReference>
<keyword evidence="8" id="KW-1185">Reference proteome</keyword>
<dbReference type="Pfam" id="PF13374">
    <property type="entry name" value="TPR_10"/>
    <property type="match status" value="1"/>
</dbReference>
<sequence>MAAEFDFRVLGPMEVSHHGTPVTVGAARQRTLLAALLMRANQVVSLDELVRNVWEENPTAGARTTVQNYVMRLRNALRGASGTSPIVTASDGYLISVGPSELDIWRFRELVDQARAADPESASKLLTDALSLWRGDPLADVQSETLRREFAPRITEQLLSAAELHLDVELGLARHNAVIGELRDLTQRHPLRERFWAQLITALYRSGRQAEALQAFTDVRTALSDELGIDPGPELQELHRQVLTGDPALASAANNRQPLPRQLPQPVGGFVGRTAELEALDRLLDRRPGIAVVSAGGGFGKSSLVLRWAHDRADRFPDGQLFVNLRGFDPSGPATSPSTAVRGFLEAFGVTGASVPTDLEAQTALYRSLVADKRMLIVLDNAADSNQVTPLLPGTPGSVVVVTSRNQLSGVLITQRAMHMALDVLPDREAYELLTAQLGAQRVLAEPTAVADLVRLCAGLPLALNIVAARAATHQDFPLAALAAELSDARLDALDAGELSANLRAVFACSYQALGSPAAEIFGLLGLNTGPDISLPAAASLAGLSAQRARTLLREVENSHLVVEHAPGRYRMHDLVRLYAAERGLPGPVRRAAITRLLDFYLHTANAGELRLYEHAQPISLPPAEPGTQPLAFADQEAAKAWFDVEYANLVATMRNAVQQQRHHAVWGLAWSMSSYHWRRSRLTEDLAFWRAALKSTEAIGEHTGTANRFLGRALTRLGVSDEALVRLTQATSDEDPHERAQAFHTLAFYWERNGDDHAAVAAARQGLALFRQVGARASTSKALNAVGYYEARVGDFEQARLHCEQALELSSDLVPEVRYGLYDSLGFIAYSLGDTDAARGYYRQALTLIQEMGNIYEEPNVLVQLGVIARADDEPDQARQHWWQAVDLYRSQHRQNDVERVQRLLDALDGD</sequence>
<protein>
    <submittedName>
        <fullName evidence="7">BTAD domain-containing putative transcriptional regulator</fullName>
    </submittedName>
</protein>
<feature type="domain" description="OmpR/PhoB-type" evidence="6">
    <location>
        <begin position="1"/>
        <end position="97"/>
    </location>
</feature>
<evidence type="ECO:0000313" key="8">
    <source>
        <dbReference type="Proteomes" id="UP001589810"/>
    </source>
</evidence>
<keyword evidence="2" id="KW-0805">Transcription regulation</keyword>
<dbReference type="CDD" id="cd00383">
    <property type="entry name" value="trans_reg_C"/>
    <property type="match status" value="1"/>
</dbReference>
<keyword evidence="3 5" id="KW-0238">DNA-binding</keyword>
<comment type="caution">
    <text evidence="7">The sequence shown here is derived from an EMBL/GenBank/DDBJ whole genome shotgun (WGS) entry which is preliminary data.</text>
</comment>
<dbReference type="InterPro" id="IPR019734">
    <property type="entry name" value="TPR_rpt"/>
</dbReference>
<dbReference type="Pfam" id="PF03704">
    <property type="entry name" value="BTAD"/>
    <property type="match status" value="1"/>
</dbReference>
<dbReference type="CDD" id="cd15831">
    <property type="entry name" value="BTAD"/>
    <property type="match status" value="1"/>
</dbReference>
<feature type="DNA-binding region" description="OmpR/PhoB-type" evidence="5">
    <location>
        <begin position="1"/>
        <end position="97"/>
    </location>
</feature>
<dbReference type="InterPro" id="IPR016032">
    <property type="entry name" value="Sig_transdc_resp-reg_C-effctor"/>
</dbReference>
<dbReference type="Pfam" id="PF00486">
    <property type="entry name" value="Trans_reg_C"/>
    <property type="match status" value="1"/>
</dbReference>
<dbReference type="InterPro" id="IPR027417">
    <property type="entry name" value="P-loop_NTPase"/>
</dbReference>
<comment type="similarity">
    <text evidence="1">Belongs to the AfsR/DnrI/RedD regulatory family.</text>
</comment>
<dbReference type="PRINTS" id="PR00364">
    <property type="entry name" value="DISEASERSIST"/>
</dbReference>
<evidence type="ECO:0000259" key="6">
    <source>
        <dbReference type="PROSITE" id="PS51755"/>
    </source>
</evidence>
<name>A0ABV6MWY8_9PSEU</name>
<dbReference type="SMART" id="SM00028">
    <property type="entry name" value="TPR"/>
    <property type="match status" value="5"/>
</dbReference>
<dbReference type="Gene3D" id="3.40.50.300">
    <property type="entry name" value="P-loop containing nucleotide triphosphate hydrolases"/>
    <property type="match status" value="1"/>
</dbReference>
<evidence type="ECO:0000256" key="4">
    <source>
        <dbReference type="ARBA" id="ARBA00023163"/>
    </source>
</evidence>
<dbReference type="Gene3D" id="1.25.40.10">
    <property type="entry name" value="Tetratricopeptide repeat domain"/>
    <property type="match status" value="2"/>
</dbReference>
<dbReference type="InterPro" id="IPR001867">
    <property type="entry name" value="OmpR/PhoB-type_DNA-bd"/>
</dbReference>
<dbReference type="SMART" id="SM00862">
    <property type="entry name" value="Trans_reg_C"/>
    <property type="match status" value="1"/>
</dbReference>
<evidence type="ECO:0000313" key="7">
    <source>
        <dbReference type="EMBL" id="MFC0544820.1"/>
    </source>
</evidence>
<dbReference type="SUPFAM" id="SSF48452">
    <property type="entry name" value="TPR-like"/>
    <property type="match status" value="2"/>
</dbReference>